<dbReference type="Proteomes" id="UP000590412">
    <property type="component" value="Unassembled WGS sequence"/>
</dbReference>
<reference evidence="6" key="1">
    <citation type="submission" date="2020-03" db="EMBL/GenBank/DDBJ databases">
        <title>FDA dAtabase for Regulatory Grade micrObial Sequences (FDA-ARGOS): Supporting development and validation of Infectious Disease Dx tests.</title>
        <authorList>
            <person name="Campos J."/>
            <person name="Goldberg B."/>
            <person name="Tallon L."/>
            <person name="Sadzewicz L."/>
            <person name="Vavikolanu K."/>
            <person name="Mehta A."/>
            <person name="Aluvathingal J."/>
            <person name="Nadendla S."/>
            <person name="Nandy P."/>
            <person name="Geyer C."/>
            <person name="Yan Y."/>
            <person name="Sichtig H."/>
        </authorList>
    </citation>
    <scope>NUCLEOTIDE SEQUENCE [LARGE SCALE GENOMIC DNA]</scope>
    <source>
        <strain evidence="6">FDAARGOS_652</strain>
    </source>
</reference>
<comment type="subcellular location">
    <subcellularLocation>
        <location evidence="1">Lipid droplet</location>
    </subcellularLocation>
</comment>
<dbReference type="GO" id="GO:0005811">
    <property type="term" value="C:lipid droplet"/>
    <property type="evidence" value="ECO:0007669"/>
    <property type="project" value="UniProtKB-SubCell"/>
</dbReference>
<evidence type="ECO:0000256" key="2">
    <source>
        <dbReference type="ARBA" id="ARBA00022677"/>
    </source>
</evidence>
<evidence type="ECO:0000256" key="4">
    <source>
        <dbReference type="SAM" id="MobiDB-lite"/>
    </source>
</evidence>
<dbReference type="InterPro" id="IPR050700">
    <property type="entry name" value="YIM1/Zinc_Alcohol_DH_Fams"/>
</dbReference>
<gene>
    <name evidence="6" type="ORF">FOB60_001122</name>
</gene>
<keyword evidence="2" id="KW-0551">Lipid droplet</keyword>
<dbReference type="EMBL" id="JABWAB010000001">
    <property type="protein sequence ID" value="KAF6059540.1"/>
    <property type="molecule type" value="Genomic_DNA"/>
</dbReference>
<dbReference type="InterPro" id="IPR036291">
    <property type="entry name" value="NAD(P)-bd_dom_sf"/>
</dbReference>
<evidence type="ECO:0000313" key="7">
    <source>
        <dbReference type="Proteomes" id="UP000590412"/>
    </source>
</evidence>
<dbReference type="Gene3D" id="3.90.180.10">
    <property type="entry name" value="Medium-chain alcohol dehydrogenases, catalytic domain"/>
    <property type="match status" value="1"/>
</dbReference>
<comment type="caution">
    <text evidence="6">The sequence shown here is derived from an EMBL/GenBank/DDBJ whole genome shotgun (WGS) entry which is preliminary data.</text>
</comment>
<feature type="compositionally biased region" description="Low complexity" evidence="4">
    <location>
        <begin position="360"/>
        <end position="379"/>
    </location>
</feature>
<dbReference type="Pfam" id="PF13602">
    <property type="entry name" value="ADH_zinc_N_2"/>
    <property type="match status" value="1"/>
</dbReference>
<feature type="region of interest" description="Disordered" evidence="4">
    <location>
        <begin position="357"/>
        <end position="379"/>
    </location>
</feature>
<feature type="domain" description="Enoyl reductase (ER)" evidence="5">
    <location>
        <begin position="27"/>
        <end position="355"/>
    </location>
</feature>
<dbReference type="SMART" id="SM00829">
    <property type="entry name" value="PKS_ER"/>
    <property type="match status" value="1"/>
</dbReference>
<proteinExistence type="inferred from homology"/>
<dbReference type="InterPro" id="IPR020843">
    <property type="entry name" value="ER"/>
</dbReference>
<evidence type="ECO:0000256" key="3">
    <source>
        <dbReference type="ARBA" id="ARBA00038249"/>
    </source>
</evidence>
<sequence>MSFPQPKLTYKAWAYKNGNSPIEIVEESIDLVKNSQGQGYTAPPGKILLKIYYASLNPGEYKLYKVKPSFIGWFNPKQGFGRDFAGEVISIGEGTQTNLKIGDYAEGIYTPMFARGSAAEFLLLDPKTSPITNKPANIDLAQASSFPLVLGTALQLSTRGGIKLPNSKVLVIGAGTSVGRYVVQLARNGGAKEVVTTNSSRTSELIRSLGATSEIDYHKNPNLLTPVLESVKSTGQFDYIIDCWGGDDLFPEISTIIRKGGVYNTIVGDAPGAGLAALIGGVKSITRTIRSKLGLLGYTYELMLLDNNAGWIDEARDLIANGELKVFIDSVYPFQELNEAIEKLESGRAQGKIVLEVSKPDTTSSTSGSTSATNTNPFK</sequence>
<dbReference type="GO" id="GO:0016491">
    <property type="term" value="F:oxidoreductase activity"/>
    <property type="evidence" value="ECO:0007669"/>
    <property type="project" value="InterPro"/>
</dbReference>
<evidence type="ECO:0000313" key="6">
    <source>
        <dbReference type="EMBL" id="KAF6059540.1"/>
    </source>
</evidence>
<accession>A0A8X7NRR2</accession>
<dbReference type="GO" id="GO:0005739">
    <property type="term" value="C:mitochondrion"/>
    <property type="evidence" value="ECO:0007669"/>
    <property type="project" value="TreeGrafter"/>
</dbReference>
<name>A0A8X7NRR2_CANPA</name>
<comment type="similarity">
    <text evidence="3">Belongs to the YIM1 family.</text>
</comment>
<dbReference type="SUPFAM" id="SSF50129">
    <property type="entry name" value="GroES-like"/>
    <property type="match status" value="1"/>
</dbReference>
<dbReference type="PANTHER" id="PTHR11695:SF294">
    <property type="entry name" value="RETICULON-4-INTERACTING PROTEIN 1, MITOCHONDRIAL"/>
    <property type="match status" value="1"/>
</dbReference>
<dbReference type="Gene3D" id="3.40.50.720">
    <property type="entry name" value="NAD(P)-binding Rossmann-like Domain"/>
    <property type="match status" value="1"/>
</dbReference>
<dbReference type="InterPro" id="IPR011032">
    <property type="entry name" value="GroES-like_sf"/>
</dbReference>
<protein>
    <submittedName>
        <fullName evidence="6">Zinc-binding dehydrogenase family protein</fullName>
    </submittedName>
</protein>
<dbReference type="AlphaFoldDB" id="A0A8X7NRR2"/>
<evidence type="ECO:0000256" key="1">
    <source>
        <dbReference type="ARBA" id="ARBA00004502"/>
    </source>
</evidence>
<organism evidence="6 7">
    <name type="scientific">Candida parapsilosis</name>
    <name type="common">Yeast</name>
    <dbReference type="NCBI Taxonomy" id="5480"/>
    <lineage>
        <taxon>Eukaryota</taxon>
        <taxon>Fungi</taxon>
        <taxon>Dikarya</taxon>
        <taxon>Ascomycota</taxon>
        <taxon>Saccharomycotina</taxon>
        <taxon>Pichiomycetes</taxon>
        <taxon>Debaryomycetaceae</taxon>
        <taxon>Candida/Lodderomyces clade</taxon>
        <taxon>Candida</taxon>
    </lineage>
</organism>
<dbReference type="PANTHER" id="PTHR11695">
    <property type="entry name" value="ALCOHOL DEHYDROGENASE RELATED"/>
    <property type="match status" value="1"/>
</dbReference>
<dbReference type="SUPFAM" id="SSF51735">
    <property type="entry name" value="NAD(P)-binding Rossmann-fold domains"/>
    <property type="match status" value="1"/>
</dbReference>
<evidence type="ECO:0000259" key="5">
    <source>
        <dbReference type="SMART" id="SM00829"/>
    </source>
</evidence>